<keyword evidence="2" id="KW-1133">Transmembrane helix</keyword>
<accession>A0AAD9QN40</accession>
<evidence type="ECO:0000313" key="3">
    <source>
        <dbReference type="EMBL" id="KAK2564174.1"/>
    </source>
</evidence>
<feature type="transmembrane region" description="Helical" evidence="2">
    <location>
        <begin position="253"/>
        <end position="271"/>
    </location>
</feature>
<organism evidence="3 4">
    <name type="scientific">Acropora cervicornis</name>
    <name type="common">Staghorn coral</name>
    <dbReference type="NCBI Taxonomy" id="6130"/>
    <lineage>
        <taxon>Eukaryota</taxon>
        <taxon>Metazoa</taxon>
        <taxon>Cnidaria</taxon>
        <taxon>Anthozoa</taxon>
        <taxon>Hexacorallia</taxon>
        <taxon>Scleractinia</taxon>
        <taxon>Astrocoeniina</taxon>
        <taxon>Acroporidae</taxon>
        <taxon>Acropora</taxon>
    </lineage>
</organism>
<protein>
    <submittedName>
        <fullName evidence="3">Uncharacterized protein</fullName>
    </submittedName>
</protein>
<feature type="region of interest" description="Disordered" evidence="1">
    <location>
        <begin position="53"/>
        <end position="75"/>
    </location>
</feature>
<dbReference type="AlphaFoldDB" id="A0AAD9QN40"/>
<name>A0AAD9QN40_ACRCE</name>
<keyword evidence="4" id="KW-1185">Reference proteome</keyword>
<keyword evidence="2" id="KW-0812">Transmembrane</keyword>
<sequence>MADNTEKEQTYNDQDQEEFCSVVISIFTGVTNAYQESRVDSCSFPIEGETRLKSVDETNNSEPAEDQSHTLPHKRTRLTDLKEDETMVKVMVADWLRPTPSTSTCHDDQDEDAMWDGKLAALVDGIEEGLRDEEGMLDANNDEMTEISKRMTYSAKLLGNETLMEATLSKDKTEEHDASEDSDNKPLYPTATVAVGTIVVLLALFTIKHNLPAEAIGNLLPLISLALPSSYCLPNTVNNFKNYFKKLRNPLRLHYYCFITVLLLFAALWFGEQKPAIWTFLKPHMNALKDLQSGVEFESPSRGKFFCKAVLLACTCDLPARCLVCNSMQYNGEYRCWKCFHRGKTVKTGQRGNARAFPFNEKDPKGPLRTNELTLQHAKEALKQQMAGKSSDLAPIARHHFRSTTCHSRTTSAAILSHLYQPLSRTVRNFKVHQLLHLVEDVKDLEPLYTHSCVSFEDKNGFILRLIHGTQFIDSQILTAASFTQKLPELKEQCITPGSVEEKLYYNLLNPNKPKRKSEILPHAYLLGSLYRRSLK</sequence>
<dbReference type="PANTHER" id="PTHR46579:SF1">
    <property type="entry name" value="F5_8 TYPE C DOMAIN-CONTAINING PROTEIN"/>
    <property type="match status" value="1"/>
</dbReference>
<dbReference type="PANTHER" id="PTHR46579">
    <property type="entry name" value="F5/8 TYPE C DOMAIN-CONTAINING PROTEIN-RELATED"/>
    <property type="match status" value="1"/>
</dbReference>
<feature type="transmembrane region" description="Helical" evidence="2">
    <location>
        <begin position="213"/>
        <end position="233"/>
    </location>
</feature>
<keyword evidence="2" id="KW-0472">Membrane</keyword>
<dbReference type="EMBL" id="JARQWQ010000023">
    <property type="protein sequence ID" value="KAK2564174.1"/>
    <property type="molecule type" value="Genomic_DNA"/>
</dbReference>
<gene>
    <name evidence="3" type="ORF">P5673_012414</name>
</gene>
<reference evidence="3" key="2">
    <citation type="journal article" date="2023" name="Science">
        <title>Genomic signatures of disease resistance in endangered staghorn corals.</title>
        <authorList>
            <person name="Vollmer S.V."/>
            <person name="Selwyn J.D."/>
            <person name="Despard B.A."/>
            <person name="Roesel C.L."/>
        </authorList>
    </citation>
    <scope>NUCLEOTIDE SEQUENCE</scope>
    <source>
        <strain evidence="3">K2</strain>
    </source>
</reference>
<comment type="caution">
    <text evidence="3">The sequence shown here is derived from an EMBL/GenBank/DDBJ whole genome shotgun (WGS) entry which is preliminary data.</text>
</comment>
<feature type="transmembrane region" description="Helical" evidence="2">
    <location>
        <begin position="187"/>
        <end position="207"/>
    </location>
</feature>
<proteinExistence type="predicted"/>
<evidence type="ECO:0000313" key="4">
    <source>
        <dbReference type="Proteomes" id="UP001249851"/>
    </source>
</evidence>
<evidence type="ECO:0000256" key="1">
    <source>
        <dbReference type="SAM" id="MobiDB-lite"/>
    </source>
</evidence>
<evidence type="ECO:0000256" key="2">
    <source>
        <dbReference type="SAM" id="Phobius"/>
    </source>
</evidence>
<dbReference type="Proteomes" id="UP001249851">
    <property type="component" value="Unassembled WGS sequence"/>
</dbReference>
<reference evidence="3" key="1">
    <citation type="journal article" date="2023" name="G3 (Bethesda)">
        <title>Whole genome assembly and annotation of the endangered Caribbean coral Acropora cervicornis.</title>
        <authorList>
            <person name="Selwyn J.D."/>
            <person name="Vollmer S.V."/>
        </authorList>
    </citation>
    <scope>NUCLEOTIDE SEQUENCE</scope>
    <source>
        <strain evidence="3">K2</strain>
    </source>
</reference>